<reference evidence="2" key="1">
    <citation type="submission" date="2020-08" db="EMBL/GenBank/DDBJ databases">
        <title>Multicomponent nature underlies the extraordinary mechanical properties of spider dragline silk.</title>
        <authorList>
            <person name="Kono N."/>
            <person name="Nakamura H."/>
            <person name="Mori M."/>
            <person name="Yoshida Y."/>
            <person name="Ohtoshi R."/>
            <person name="Malay A.D."/>
            <person name="Moran D.A.P."/>
            <person name="Tomita M."/>
            <person name="Numata K."/>
            <person name="Arakawa K."/>
        </authorList>
    </citation>
    <scope>NUCLEOTIDE SEQUENCE</scope>
</reference>
<accession>A0A8X6N302</accession>
<evidence type="ECO:0000256" key="1">
    <source>
        <dbReference type="SAM" id="MobiDB-lite"/>
    </source>
</evidence>
<name>A0A8X6N302_NEPPI</name>
<comment type="caution">
    <text evidence="2">The sequence shown here is derived from an EMBL/GenBank/DDBJ whole genome shotgun (WGS) entry which is preliminary data.</text>
</comment>
<dbReference type="AlphaFoldDB" id="A0A8X6N302"/>
<organism evidence="2 3">
    <name type="scientific">Nephila pilipes</name>
    <name type="common">Giant wood spider</name>
    <name type="synonym">Nephila maculata</name>
    <dbReference type="NCBI Taxonomy" id="299642"/>
    <lineage>
        <taxon>Eukaryota</taxon>
        <taxon>Metazoa</taxon>
        <taxon>Ecdysozoa</taxon>
        <taxon>Arthropoda</taxon>
        <taxon>Chelicerata</taxon>
        <taxon>Arachnida</taxon>
        <taxon>Araneae</taxon>
        <taxon>Araneomorphae</taxon>
        <taxon>Entelegynae</taxon>
        <taxon>Araneoidea</taxon>
        <taxon>Nephilidae</taxon>
        <taxon>Nephila</taxon>
    </lineage>
</organism>
<evidence type="ECO:0000313" key="3">
    <source>
        <dbReference type="Proteomes" id="UP000887013"/>
    </source>
</evidence>
<gene>
    <name evidence="2" type="ORF">NPIL_104301</name>
</gene>
<proteinExistence type="predicted"/>
<dbReference type="EMBL" id="BMAW01004772">
    <property type="protein sequence ID" value="GFS90779.1"/>
    <property type="molecule type" value="Genomic_DNA"/>
</dbReference>
<sequence length="104" mass="11682">MLLFSNEKKKKKNPTKASAAGELQVTAAPLRTKQSRNNSVLSLKLGRLLVPDWKLTGEGPTIEESNNSTWAFGLVKSRLVSIKNKNKESEMTEKILSRTRKQQK</sequence>
<evidence type="ECO:0000313" key="2">
    <source>
        <dbReference type="EMBL" id="GFS90779.1"/>
    </source>
</evidence>
<feature type="region of interest" description="Disordered" evidence="1">
    <location>
        <begin position="1"/>
        <end position="23"/>
    </location>
</feature>
<keyword evidence="3" id="KW-1185">Reference proteome</keyword>
<dbReference type="Proteomes" id="UP000887013">
    <property type="component" value="Unassembled WGS sequence"/>
</dbReference>
<protein>
    <submittedName>
        <fullName evidence="2">Uncharacterized protein</fullName>
    </submittedName>
</protein>